<evidence type="ECO:0008006" key="4">
    <source>
        <dbReference type="Google" id="ProtNLM"/>
    </source>
</evidence>
<comment type="caution">
    <text evidence="2">The sequence shown here is derived from an EMBL/GenBank/DDBJ whole genome shotgun (WGS) entry which is preliminary data.</text>
</comment>
<evidence type="ECO:0000313" key="3">
    <source>
        <dbReference type="Proteomes" id="UP001381693"/>
    </source>
</evidence>
<keyword evidence="3" id="KW-1185">Reference proteome</keyword>
<reference evidence="2 3" key="1">
    <citation type="submission" date="2023-11" db="EMBL/GenBank/DDBJ databases">
        <title>Halocaridina rubra genome assembly.</title>
        <authorList>
            <person name="Smith C."/>
        </authorList>
    </citation>
    <scope>NUCLEOTIDE SEQUENCE [LARGE SCALE GENOMIC DNA]</scope>
    <source>
        <strain evidence="2">EP-1</strain>
        <tissue evidence="2">Whole</tissue>
    </source>
</reference>
<feature type="transmembrane region" description="Helical" evidence="1">
    <location>
        <begin position="20"/>
        <end position="42"/>
    </location>
</feature>
<keyword evidence="1" id="KW-0812">Transmembrane</keyword>
<gene>
    <name evidence="2" type="ORF">SK128_017408</name>
</gene>
<sequence>MPKAYVNTCWCGCSLRTGVFLIGIFDLIVDILHPVGVVVHYVQLSGDDKPESNWVSAFFVGELIAGMVDFIFAIALLVGLKKNSIPLMMSWWWWTVMQLSVHTAVGFTLLFIKPDITGLHIILFAMLFALFSYVLIVVRSYIIMLKKKKEVANELLLREERQLIEM</sequence>
<protein>
    <recommendedName>
        <fullName evidence="4">Transmembrane protein</fullName>
    </recommendedName>
</protein>
<organism evidence="2 3">
    <name type="scientific">Halocaridina rubra</name>
    <name type="common">Hawaiian red shrimp</name>
    <dbReference type="NCBI Taxonomy" id="373956"/>
    <lineage>
        <taxon>Eukaryota</taxon>
        <taxon>Metazoa</taxon>
        <taxon>Ecdysozoa</taxon>
        <taxon>Arthropoda</taxon>
        <taxon>Crustacea</taxon>
        <taxon>Multicrustacea</taxon>
        <taxon>Malacostraca</taxon>
        <taxon>Eumalacostraca</taxon>
        <taxon>Eucarida</taxon>
        <taxon>Decapoda</taxon>
        <taxon>Pleocyemata</taxon>
        <taxon>Caridea</taxon>
        <taxon>Atyoidea</taxon>
        <taxon>Atyidae</taxon>
        <taxon>Halocaridina</taxon>
    </lineage>
</organism>
<dbReference type="PANTHER" id="PTHR36694">
    <property type="entry name" value="PASIFLORA 1, ISOFORM A-RELATED"/>
    <property type="match status" value="1"/>
</dbReference>
<dbReference type="EMBL" id="JAXCGZ010000090">
    <property type="protein sequence ID" value="KAK7086744.1"/>
    <property type="molecule type" value="Genomic_DNA"/>
</dbReference>
<feature type="transmembrane region" description="Helical" evidence="1">
    <location>
        <begin position="118"/>
        <end position="138"/>
    </location>
</feature>
<keyword evidence="1" id="KW-1133">Transmembrane helix</keyword>
<feature type="transmembrane region" description="Helical" evidence="1">
    <location>
        <begin position="91"/>
        <end position="112"/>
    </location>
</feature>
<keyword evidence="1" id="KW-0472">Membrane</keyword>
<accession>A0AAN9AH56</accession>
<proteinExistence type="predicted"/>
<dbReference type="AlphaFoldDB" id="A0AAN9AH56"/>
<evidence type="ECO:0000313" key="2">
    <source>
        <dbReference type="EMBL" id="KAK7086744.1"/>
    </source>
</evidence>
<evidence type="ECO:0000256" key="1">
    <source>
        <dbReference type="SAM" id="Phobius"/>
    </source>
</evidence>
<dbReference type="Proteomes" id="UP001381693">
    <property type="component" value="Unassembled WGS sequence"/>
</dbReference>
<name>A0AAN9AH56_HALRR</name>
<dbReference type="PANTHER" id="PTHR36694:SF11">
    <property type="entry name" value="LP21121P-RELATED"/>
    <property type="match status" value="1"/>
</dbReference>
<feature type="transmembrane region" description="Helical" evidence="1">
    <location>
        <begin position="54"/>
        <end position="79"/>
    </location>
</feature>